<dbReference type="InterPro" id="IPR002659">
    <property type="entry name" value="Glyco_trans_31"/>
</dbReference>
<keyword evidence="9 10" id="KW-0472">Membrane</keyword>
<evidence type="ECO:0000313" key="11">
    <source>
        <dbReference type="Proteomes" id="UP000694865"/>
    </source>
</evidence>
<evidence type="ECO:0000256" key="6">
    <source>
        <dbReference type="ARBA" id="ARBA00022968"/>
    </source>
</evidence>
<dbReference type="PANTHER" id="PTHR11214">
    <property type="entry name" value="BETA-1,3-N-ACETYLGLUCOSAMINYLTRANSFERASE"/>
    <property type="match status" value="1"/>
</dbReference>
<evidence type="ECO:0000256" key="4">
    <source>
        <dbReference type="ARBA" id="ARBA00022679"/>
    </source>
</evidence>
<organism evidence="11 12">
    <name type="scientific">Saccoglossus kowalevskii</name>
    <name type="common">Acorn worm</name>
    <dbReference type="NCBI Taxonomy" id="10224"/>
    <lineage>
        <taxon>Eukaryota</taxon>
        <taxon>Metazoa</taxon>
        <taxon>Hemichordata</taxon>
        <taxon>Enteropneusta</taxon>
        <taxon>Harrimaniidae</taxon>
        <taxon>Saccoglossus</taxon>
    </lineage>
</organism>
<accession>A0ABM0N1E1</accession>
<comment type="similarity">
    <text evidence="2 10">Belongs to the glycosyltransferase 31 family.</text>
</comment>
<dbReference type="EC" id="2.4.1.-" evidence="10"/>
<evidence type="ECO:0000256" key="7">
    <source>
        <dbReference type="ARBA" id="ARBA00022989"/>
    </source>
</evidence>
<gene>
    <name evidence="12" type="primary">LOC102808447</name>
</gene>
<dbReference type="GeneID" id="102808447"/>
<keyword evidence="4" id="KW-0808">Transferase</keyword>
<keyword evidence="5 10" id="KW-0812">Transmembrane</keyword>
<protein>
    <recommendedName>
        <fullName evidence="10">Hexosyltransferase</fullName>
        <ecNumber evidence="10">2.4.1.-</ecNumber>
    </recommendedName>
</protein>
<evidence type="ECO:0000256" key="1">
    <source>
        <dbReference type="ARBA" id="ARBA00004323"/>
    </source>
</evidence>
<evidence type="ECO:0000256" key="8">
    <source>
        <dbReference type="ARBA" id="ARBA00023034"/>
    </source>
</evidence>
<keyword evidence="3 10" id="KW-0328">Glycosyltransferase</keyword>
<keyword evidence="6 10" id="KW-0735">Signal-anchor</keyword>
<keyword evidence="7 10" id="KW-1133">Transmembrane helix</keyword>
<keyword evidence="8 10" id="KW-0333">Golgi apparatus</keyword>
<dbReference type="SUPFAM" id="SSF53448">
    <property type="entry name" value="Nucleotide-diphospho-sugar transferases"/>
    <property type="match status" value="1"/>
</dbReference>
<evidence type="ECO:0000256" key="5">
    <source>
        <dbReference type="ARBA" id="ARBA00022692"/>
    </source>
</evidence>
<reference evidence="12" key="1">
    <citation type="submission" date="2025-08" db="UniProtKB">
        <authorList>
            <consortium name="RefSeq"/>
        </authorList>
    </citation>
    <scope>IDENTIFICATION</scope>
    <source>
        <tissue evidence="12">Testes</tissue>
    </source>
</reference>
<proteinExistence type="inferred from homology"/>
<evidence type="ECO:0000256" key="10">
    <source>
        <dbReference type="RuleBase" id="RU363063"/>
    </source>
</evidence>
<keyword evidence="11" id="KW-1185">Reference proteome</keyword>
<dbReference type="Proteomes" id="UP000694865">
    <property type="component" value="Unplaced"/>
</dbReference>
<evidence type="ECO:0000256" key="9">
    <source>
        <dbReference type="ARBA" id="ARBA00023136"/>
    </source>
</evidence>
<dbReference type="PANTHER" id="PTHR11214:SF376">
    <property type="entry name" value="HEXOSYLTRANSFERASE"/>
    <property type="match status" value="1"/>
</dbReference>
<sequence length="365" mass="42437">MGEVWMKLSKVMLLKLTNASSIHVLVVVIFIVLSAVLMLDLLNLSSKMAHMNKDNDEYSHKHGQTRGIKEWKNIRRSVGTEPLPYLILKDIVNIDTIPVREPTCAVNSILMILVTSAPDHFDRRRAIRNTWAKDRKTHNDSNWQTFFLIGNSRDSVKNRKIEDEFYEYGDILLGDYIDTYRNLTLKVQNGFKWAVENCQPQYLLKTDDDCYVNTRYFPRFLDQFNPNRDGLYAGAMFNDRGVVRDKNSKWYVSPEDYPMSVYPRYASGTGYVLSKDVLQRVVEAFSEVHPFPVEDAYTGVVVHRVGVSMLDTGRFTMYNKQWRICNYLYLLVIHGVTPEQQYLALKYTDDTLVECPGQKESVTWY</sequence>
<dbReference type="Gene3D" id="3.90.550.50">
    <property type="match status" value="1"/>
</dbReference>
<evidence type="ECO:0000256" key="3">
    <source>
        <dbReference type="ARBA" id="ARBA00022676"/>
    </source>
</evidence>
<dbReference type="Pfam" id="PF01762">
    <property type="entry name" value="Galactosyl_T"/>
    <property type="match status" value="1"/>
</dbReference>
<evidence type="ECO:0000313" key="12">
    <source>
        <dbReference type="RefSeq" id="XP_006826082.1"/>
    </source>
</evidence>
<dbReference type="InterPro" id="IPR029044">
    <property type="entry name" value="Nucleotide-diphossugar_trans"/>
</dbReference>
<evidence type="ECO:0000256" key="2">
    <source>
        <dbReference type="ARBA" id="ARBA00008661"/>
    </source>
</evidence>
<comment type="subcellular location">
    <subcellularLocation>
        <location evidence="1 10">Golgi apparatus membrane</location>
        <topology evidence="1 10">Single-pass type II membrane protein</topology>
    </subcellularLocation>
</comment>
<dbReference type="RefSeq" id="XP_006826082.1">
    <property type="nucleotide sequence ID" value="XM_006826019.1"/>
</dbReference>
<feature type="transmembrane region" description="Helical" evidence="10">
    <location>
        <begin position="20"/>
        <end position="42"/>
    </location>
</feature>
<name>A0ABM0N1E1_SACKO</name>